<name>A0A344ULU1_9NEIS</name>
<dbReference type="GO" id="GO:0016746">
    <property type="term" value="F:acyltransferase activity"/>
    <property type="evidence" value="ECO:0007669"/>
    <property type="project" value="InterPro"/>
</dbReference>
<protein>
    <recommendedName>
        <fullName evidence="3">Beta-ketoacyl synthase N-terminal domain-containing protein</fullName>
    </recommendedName>
</protein>
<dbReference type="AlphaFoldDB" id="A0A344ULU1"/>
<gene>
    <name evidence="1" type="ORF">DK843_19230</name>
</gene>
<proteinExistence type="predicted"/>
<dbReference type="Proteomes" id="UP000252038">
    <property type="component" value="Chromosome"/>
</dbReference>
<sequence length="198" mass="21054">MVVVGTEYGNLEAMLRLQRQAHAADKTISAQQFPHATTSSASTFINIAKTLTGGNVTLNAGCNTPVTALLHAMLHLQAHAHGRSHVFVGDAYCEESVSDVCKRTHSTCRITPGVCYASLASGTVFQAELAFGDRAFDICIGGASHLWGVQQTEEHNGAFALNWLLSMARDLSIGETVSLGTQAAGRRAAVRITRQQSA</sequence>
<accession>A0A344ULU1</accession>
<evidence type="ECO:0008006" key="3">
    <source>
        <dbReference type="Google" id="ProtNLM"/>
    </source>
</evidence>
<dbReference type="Gene3D" id="3.40.47.10">
    <property type="match status" value="1"/>
</dbReference>
<evidence type="ECO:0000313" key="2">
    <source>
        <dbReference type="Proteomes" id="UP000252038"/>
    </source>
</evidence>
<dbReference type="SUPFAM" id="SSF53901">
    <property type="entry name" value="Thiolase-like"/>
    <property type="match status" value="1"/>
</dbReference>
<organism evidence="1 2">
    <name type="scientific">Chromobacterium phragmitis</name>
    <dbReference type="NCBI Taxonomy" id="2202141"/>
    <lineage>
        <taxon>Bacteria</taxon>
        <taxon>Pseudomonadati</taxon>
        <taxon>Pseudomonadota</taxon>
        <taxon>Betaproteobacteria</taxon>
        <taxon>Neisseriales</taxon>
        <taxon>Chromobacteriaceae</taxon>
        <taxon>Chromobacterium</taxon>
    </lineage>
</organism>
<dbReference type="EMBL" id="CP029554">
    <property type="protein sequence ID" value="AXE36239.1"/>
    <property type="molecule type" value="Genomic_DNA"/>
</dbReference>
<reference evidence="1 2" key="1">
    <citation type="submission" date="2018-05" db="EMBL/GenBank/DDBJ databases">
        <title>Genome sequencing, assembly and analysis of the novel insecticidal bacterium, Chromobacterium phragmitis.</title>
        <authorList>
            <person name="Sparks M.E."/>
            <person name="Blackburn M.B."/>
            <person name="Gundersen-Rindal D.E."/>
        </authorList>
    </citation>
    <scope>NUCLEOTIDE SEQUENCE [LARGE SCALE GENOMIC DNA]</scope>
    <source>
        <strain evidence="1">IIBBL 274-1</strain>
    </source>
</reference>
<dbReference type="InterPro" id="IPR016039">
    <property type="entry name" value="Thiolase-like"/>
</dbReference>
<dbReference type="KEGG" id="chrb:DK843_19230"/>
<evidence type="ECO:0000313" key="1">
    <source>
        <dbReference type="EMBL" id="AXE36239.1"/>
    </source>
</evidence>